<dbReference type="GO" id="GO:0046040">
    <property type="term" value="P:IMP metabolic process"/>
    <property type="evidence" value="ECO:0007669"/>
    <property type="project" value="TreeGrafter"/>
</dbReference>
<feature type="binding site" evidence="9">
    <location>
        <begin position="44"/>
        <end position="46"/>
    </location>
    <ligand>
        <name>GTP</name>
        <dbReference type="ChEBI" id="CHEBI:37565"/>
    </ligand>
</feature>
<comment type="pathway">
    <text evidence="9 11">Purine metabolism; AMP biosynthesis via de novo pathway; AMP from IMP: step 1/2.</text>
</comment>
<dbReference type="EMBL" id="JWZT01004076">
    <property type="protein sequence ID" value="KII64851.1"/>
    <property type="molecule type" value="Genomic_DNA"/>
</dbReference>
<evidence type="ECO:0000313" key="13">
    <source>
        <dbReference type="Proteomes" id="UP000031668"/>
    </source>
</evidence>
<feature type="binding site" evidence="9">
    <location>
        <begin position="332"/>
        <end position="334"/>
    </location>
    <ligand>
        <name>GTP</name>
        <dbReference type="ChEBI" id="CHEBI:37565"/>
    </ligand>
</feature>
<evidence type="ECO:0000256" key="4">
    <source>
        <dbReference type="ARBA" id="ARBA00022741"/>
    </source>
</evidence>
<proteinExistence type="inferred from homology"/>
<feature type="binding site" evidence="9">
    <location>
        <begin position="300"/>
        <end position="306"/>
    </location>
    <ligand>
        <name>substrate</name>
    </ligand>
</feature>
<feature type="binding site" evidence="9">
    <location>
        <position position="306"/>
    </location>
    <ligand>
        <name>GTP</name>
        <dbReference type="ChEBI" id="CHEBI:37565"/>
    </ligand>
</feature>
<keyword evidence="2 9" id="KW-0436">Ligase</keyword>
<dbReference type="GO" id="GO:0000287">
    <property type="term" value="F:magnesium ion binding"/>
    <property type="evidence" value="ECO:0007669"/>
    <property type="project" value="UniProtKB-UniRule"/>
</dbReference>
<feature type="active site" description="Proton acceptor" evidence="9">
    <location>
        <position position="17"/>
    </location>
</feature>
<feature type="binding site" evidence="9">
    <location>
        <position position="17"/>
    </location>
    <ligand>
        <name>Mg(2+)</name>
        <dbReference type="ChEBI" id="CHEBI:18420"/>
    </ligand>
</feature>
<keyword evidence="9" id="KW-0963">Cytoplasm</keyword>
<dbReference type="HAMAP" id="MF_00011">
    <property type="entry name" value="Adenylosucc_synth"/>
    <property type="match status" value="1"/>
</dbReference>
<evidence type="ECO:0000256" key="5">
    <source>
        <dbReference type="ARBA" id="ARBA00022755"/>
    </source>
</evidence>
<dbReference type="SMART" id="SM00788">
    <property type="entry name" value="Adenylsucc_synt"/>
    <property type="match status" value="1"/>
</dbReference>
<evidence type="ECO:0000256" key="10">
    <source>
        <dbReference type="PROSITE-ProRule" id="PRU10134"/>
    </source>
</evidence>
<dbReference type="PANTHER" id="PTHR11846:SF0">
    <property type="entry name" value="ADENYLOSUCCINATE SYNTHETASE"/>
    <property type="match status" value="1"/>
</dbReference>
<keyword evidence="6 9" id="KW-0460">Magnesium</keyword>
<comment type="function">
    <text evidence="9">Plays an important role in the de novo pathway and in the salvage pathway of purine nucleotide biosynthesis. Catalyzes the first commited step in the biosynthesis of AMP from IMP.</text>
</comment>
<dbReference type="NCBIfam" id="NF002223">
    <property type="entry name" value="PRK01117.1"/>
    <property type="match status" value="1"/>
</dbReference>
<keyword evidence="5 9" id="KW-0658">Purine biosynthesis</keyword>
<organism evidence="12 13">
    <name type="scientific">Thelohanellus kitauei</name>
    <name type="common">Myxosporean</name>
    <dbReference type="NCBI Taxonomy" id="669202"/>
    <lineage>
        <taxon>Eukaryota</taxon>
        <taxon>Metazoa</taxon>
        <taxon>Cnidaria</taxon>
        <taxon>Myxozoa</taxon>
        <taxon>Myxosporea</taxon>
        <taxon>Bivalvulida</taxon>
        <taxon>Platysporina</taxon>
        <taxon>Myxobolidae</taxon>
        <taxon>Thelohanellus</taxon>
    </lineage>
</organism>
<dbReference type="InterPro" id="IPR042111">
    <property type="entry name" value="Adenylosuccinate_synth_dom3"/>
</dbReference>
<dbReference type="Gene3D" id="1.10.300.10">
    <property type="entry name" value="Adenylosuccinate Synthetase, subunit A, domain 2"/>
    <property type="match status" value="1"/>
</dbReference>
<comment type="subunit">
    <text evidence="1 9">Homodimer.</text>
</comment>
<dbReference type="GO" id="GO:0005525">
    <property type="term" value="F:GTP binding"/>
    <property type="evidence" value="ECO:0007669"/>
    <property type="project" value="UniProtKB-UniRule"/>
</dbReference>
<keyword evidence="3 9" id="KW-0479">Metal-binding</keyword>
<comment type="catalytic activity">
    <reaction evidence="8 9 11">
        <text>IMP + L-aspartate + GTP = N(6)-(1,2-dicarboxyethyl)-AMP + GDP + phosphate + 2 H(+)</text>
        <dbReference type="Rhea" id="RHEA:15753"/>
        <dbReference type="ChEBI" id="CHEBI:15378"/>
        <dbReference type="ChEBI" id="CHEBI:29991"/>
        <dbReference type="ChEBI" id="CHEBI:37565"/>
        <dbReference type="ChEBI" id="CHEBI:43474"/>
        <dbReference type="ChEBI" id="CHEBI:57567"/>
        <dbReference type="ChEBI" id="CHEBI:58053"/>
        <dbReference type="ChEBI" id="CHEBI:58189"/>
        <dbReference type="EC" id="6.3.4.4"/>
    </reaction>
</comment>
<dbReference type="GO" id="GO:0004019">
    <property type="term" value="F:adenylosuccinate synthase activity"/>
    <property type="evidence" value="ECO:0007669"/>
    <property type="project" value="UniProtKB-UniRule"/>
</dbReference>
<dbReference type="Gene3D" id="3.40.440.10">
    <property type="entry name" value="Adenylosuccinate Synthetase, subunit A, domain 1"/>
    <property type="match status" value="1"/>
</dbReference>
<keyword evidence="7 9" id="KW-0342">GTP-binding</keyword>
<feature type="binding site" evidence="9">
    <location>
        <position position="225"/>
    </location>
    <ligand>
        <name>IMP</name>
        <dbReference type="ChEBI" id="CHEBI:58053"/>
    </ligand>
</feature>
<dbReference type="InterPro" id="IPR033128">
    <property type="entry name" value="Adenylosuccin_syn_Lys_AS"/>
</dbReference>
<evidence type="ECO:0000256" key="1">
    <source>
        <dbReference type="ARBA" id="ARBA00011738"/>
    </source>
</evidence>
<gene>
    <name evidence="12" type="ORF">RF11_09260</name>
</gene>
<evidence type="ECO:0000256" key="6">
    <source>
        <dbReference type="ARBA" id="ARBA00022842"/>
    </source>
</evidence>
<dbReference type="OMA" id="QSYVRFL"/>
<dbReference type="InterPro" id="IPR042109">
    <property type="entry name" value="Adenylosuccinate_synth_dom1"/>
</dbReference>
<dbReference type="Proteomes" id="UP000031668">
    <property type="component" value="Unassembled WGS sequence"/>
</dbReference>
<sequence length="440" mass="48738">MHVPGKATVIIGTQFGDEGKGKVVDCMCDTFRVVCRSQGGSNAGHTVVVDEHKFAFHLLPSGVIRPGVRVIIGNGVVIHVPSLISEIETIEADTRLEICSRVFISQRCHIVFDFHQIVDRLSDTLKGSHKIGTTGKGIGPAYSSKVSRTGVRMCDLMSDLQKFTDKVKLLYNSYKRQYPEMDHDLDAELEKLKLFAKKLRPMMVDTTEYLLGLMDSEPVLVEGANSHLLDIDFGTYPFVTSSNCSIGGVCTGLGIPPSRIGPIIGIMKAYCTRVGFGPFPTELFDETGEKLCKVGHEYGTTTGRKRRCGWLDLVMVRSCDMVAGLTYISLTKLDVLDDLEEIKVGVSYNGPKGEIWHVPADLDLLKDVTVNYKTLKGWKTPTLNCKNVSELPKEAIELIRFLEEALKKPIISIGVGPSRADLIINEDRYIKDLNSKFYTK</sequence>
<evidence type="ECO:0000256" key="11">
    <source>
        <dbReference type="RuleBase" id="RU000520"/>
    </source>
</evidence>
<feature type="active site" evidence="10">
    <location>
        <position position="145"/>
    </location>
</feature>
<comment type="caution">
    <text evidence="12">The sequence shown here is derived from an EMBL/GenBank/DDBJ whole genome shotgun (WGS) entry which is preliminary data.</text>
</comment>
<feature type="binding site" evidence="9">
    <location>
        <position position="240"/>
    </location>
    <ligand>
        <name>IMP</name>
        <dbReference type="ChEBI" id="CHEBI:58053"/>
    </ligand>
</feature>
<dbReference type="GO" id="GO:0005737">
    <property type="term" value="C:cytoplasm"/>
    <property type="evidence" value="ECO:0007669"/>
    <property type="project" value="UniProtKB-SubCell"/>
</dbReference>
<dbReference type="InterPro" id="IPR018220">
    <property type="entry name" value="Adenylosuccin_syn_GTP-bd"/>
</dbReference>
<protein>
    <recommendedName>
        <fullName evidence="9 11">Adenylosuccinate synthetase</fullName>
        <shortName evidence="9">AMPSase</shortName>
        <shortName evidence="9">AdSS</shortName>
        <ecNumber evidence="9 11">6.3.4.4</ecNumber>
    </recommendedName>
    <alternativeName>
        <fullName evidence="9">IMP--aspartate ligase</fullName>
    </alternativeName>
</protein>
<keyword evidence="13" id="KW-1185">Reference proteome</keyword>
<dbReference type="OrthoDB" id="10265645at2759"/>
<comment type="subcellular location">
    <subcellularLocation>
        <location evidence="9">Cytoplasm</location>
    </subcellularLocation>
</comment>
<accession>A0A0C2MCJ5</accession>
<dbReference type="EC" id="6.3.4.4" evidence="9 11"/>
<dbReference type="SUPFAM" id="SSF52540">
    <property type="entry name" value="P-loop containing nucleoside triphosphate hydrolases"/>
    <property type="match status" value="1"/>
</dbReference>
<dbReference type="Pfam" id="PF00709">
    <property type="entry name" value="Adenylsucc_synt"/>
    <property type="match status" value="1"/>
</dbReference>
<dbReference type="AlphaFoldDB" id="A0A0C2MCJ5"/>
<dbReference type="PANTHER" id="PTHR11846">
    <property type="entry name" value="ADENYLOSUCCINATE SYNTHETASE"/>
    <property type="match status" value="1"/>
</dbReference>
<feature type="binding site" evidence="9">
    <location>
        <begin position="17"/>
        <end position="20"/>
    </location>
    <ligand>
        <name>IMP</name>
        <dbReference type="ChEBI" id="CHEBI:58053"/>
    </ligand>
</feature>
<evidence type="ECO:0000256" key="9">
    <source>
        <dbReference type="HAMAP-Rule" id="MF_03125"/>
    </source>
</evidence>
<keyword evidence="4 9" id="KW-0547">Nucleotide-binding</keyword>
<feature type="binding site" evidence="9">
    <location>
        <begin position="42"/>
        <end position="45"/>
    </location>
    <ligand>
        <name>IMP</name>
        <dbReference type="ChEBI" id="CHEBI:58053"/>
    </ligand>
</feature>
<name>A0A0C2MCJ5_THEKT</name>
<dbReference type="Gene3D" id="3.90.170.10">
    <property type="entry name" value="Adenylosuccinate Synthetase, subunit A, domain 3"/>
    <property type="match status" value="1"/>
</dbReference>
<evidence type="ECO:0000256" key="8">
    <source>
        <dbReference type="ARBA" id="ARBA00050432"/>
    </source>
</evidence>
<reference evidence="12 13" key="1">
    <citation type="journal article" date="2014" name="Genome Biol. Evol.">
        <title>The genome of the myxosporean Thelohanellus kitauei shows adaptations to nutrient acquisition within its fish host.</title>
        <authorList>
            <person name="Yang Y."/>
            <person name="Xiong J."/>
            <person name="Zhou Z."/>
            <person name="Huo F."/>
            <person name="Miao W."/>
            <person name="Ran C."/>
            <person name="Liu Y."/>
            <person name="Zhang J."/>
            <person name="Feng J."/>
            <person name="Wang M."/>
            <person name="Wang M."/>
            <person name="Wang L."/>
            <person name="Yao B."/>
        </authorList>
    </citation>
    <scope>NUCLEOTIDE SEQUENCE [LARGE SCALE GENOMIC DNA]</scope>
    <source>
        <strain evidence="12">Wuqing</strain>
    </source>
</reference>
<dbReference type="InterPro" id="IPR042110">
    <property type="entry name" value="Adenylosuccinate_synth_dom2"/>
</dbReference>
<dbReference type="FunFam" id="1.10.300.10:FF:000002">
    <property type="entry name" value="Adenylosuccinate synthetase, chloroplastic"/>
    <property type="match status" value="1"/>
</dbReference>
<feature type="binding site" evidence="9">
    <location>
        <begin position="414"/>
        <end position="416"/>
    </location>
    <ligand>
        <name>GTP</name>
        <dbReference type="ChEBI" id="CHEBI:37565"/>
    </ligand>
</feature>
<feature type="binding site" evidence="9">
    <location>
        <position position="148"/>
    </location>
    <ligand>
        <name>IMP</name>
        <dbReference type="ChEBI" id="CHEBI:58053"/>
        <note>ligand shared between dimeric partners</note>
    </ligand>
</feature>
<evidence type="ECO:0000256" key="3">
    <source>
        <dbReference type="ARBA" id="ARBA00022723"/>
    </source>
</evidence>
<feature type="binding site" evidence="9">
    <location>
        <begin position="16"/>
        <end position="22"/>
    </location>
    <ligand>
        <name>GTP</name>
        <dbReference type="ChEBI" id="CHEBI:37565"/>
    </ligand>
</feature>
<evidence type="ECO:0000256" key="2">
    <source>
        <dbReference type="ARBA" id="ARBA00022598"/>
    </source>
</evidence>
<dbReference type="GO" id="GO:0044208">
    <property type="term" value="P:'de novo' AMP biosynthetic process"/>
    <property type="evidence" value="ECO:0007669"/>
    <property type="project" value="UniProtKB-UniRule"/>
</dbReference>
<evidence type="ECO:0000256" key="7">
    <source>
        <dbReference type="ARBA" id="ARBA00023134"/>
    </source>
</evidence>
<feature type="binding site" evidence="9">
    <location>
        <position position="44"/>
    </location>
    <ligand>
        <name>Mg(2+)</name>
        <dbReference type="ChEBI" id="CHEBI:18420"/>
    </ligand>
</feature>
<dbReference type="FunFam" id="3.90.170.10:FF:000001">
    <property type="entry name" value="Adenylosuccinate synthetase"/>
    <property type="match status" value="1"/>
</dbReference>
<dbReference type="UniPathway" id="UPA00075">
    <property type="reaction ID" value="UER00335"/>
</dbReference>
<dbReference type="InterPro" id="IPR027417">
    <property type="entry name" value="P-loop_NTPase"/>
</dbReference>
<feature type="binding site" evidence="9">
    <location>
        <position position="304"/>
    </location>
    <ligand>
        <name>IMP</name>
        <dbReference type="ChEBI" id="CHEBI:58053"/>
    </ligand>
</feature>
<dbReference type="CDD" id="cd03108">
    <property type="entry name" value="AdSS"/>
    <property type="match status" value="1"/>
</dbReference>
<comment type="similarity">
    <text evidence="9 11">Belongs to the adenylosuccinate synthetase family.</text>
</comment>
<feature type="binding site" evidence="9">
    <location>
        <position position="134"/>
    </location>
    <ligand>
        <name>IMP</name>
        <dbReference type="ChEBI" id="CHEBI:58053"/>
    </ligand>
</feature>
<comment type="cofactor">
    <cofactor evidence="9">
        <name>Mg(2+)</name>
        <dbReference type="ChEBI" id="CHEBI:18420"/>
    </cofactor>
    <text evidence="9">Binds 1 Mg(2+) ion per subunit.</text>
</comment>
<dbReference type="InterPro" id="IPR001114">
    <property type="entry name" value="Adenylosuccinate_synthetase"/>
</dbReference>
<comment type="function">
    <text evidence="11">Plays an important role in the de novo pathway of purine nucleotide biosynthesis.</text>
</comment>
<dbReference type="PROSITE" id="PS01266">
    <property type="entry name" value="ADENYLOSUCCIN_SYN_1"/>
    <property type="match status" value="1"/>
</dbReference>
<feature type="active site" description="Proton donor" evidence="9">
    <location>
        <position position="45"/>
    </location>
</feature>
<evidence type="ECO:0000313" key="12">
    <source>
        <dbReference type="EMBL" id="KII64851.1"/>
    </source>
</evidence>
<dbReference type="PROSITE" id="PS00513">
    <property type="entry name" value="ADENYLOSUCCIN_SYN_2"/>
    <property type="match status" value="1"/>
</dbReference>
<dbReference type="NCBIfam" id="TIGR00184">
    <property type="entry name" value="purA"/>
    <property type="match status" value="1"/>
</dbReference>